<protein>
    <submittedName>
        <fullName evidence="3">Fasciclin domain-containing protein</fullName>
    </submittedName>
</protein>
<dbReference type="Gene3D" id="2.30.180.10">
    <property type="entry name" value="FAS1 domain"/>
    <property type="match status" value="2"/>
</dbReference>
<evidence type="ECO:0000259" key="2">
    <source>
        <dbReference type="PROSITE" id="PS50213"/>
    </source>
</evidence>
<keyword evidence="4" id="KW-1185">Reference proteome</keyword>
<dbReference type="PROSITE" id="PS51257">
    <property type="entry name" value="PROKAR_LIPOPROTEIN"/>
    <property type="match status" value="1"/>
</dbReference>
<dbReference type="SMART" id="SM00554">
    <property type="entry name" value="FAS1"/>
    <property type="match status" value="2"/>
</dbReference>
<reference evidence="3 4" key="1">
    <citation type="submission" date="2021-03" db="EMBL/GenBank/DDBJ databases">
        <title>Gelidibacter sp. nov., isolated from costal sediment.</title>
        <authorList>
            <person name="Lun K.-Y."/>
        </authorList>
    </citation>
    <scope>NUCLEOTIDE SEQUENCE [LARGE SCALE GENOMIC DNA]</scope>
    <source>
        <strain evidence="3 4">DF109</strain>
    </source>
</reference>
<comment type="caution">
    <text evidence="3">The sequence shown here is derived from an EMBL/GenBank/DDBJ whole genome shotgun (WGS) entry which is preliminary data.</text>
</comment>
<sequence length="330" mass="33874">MKIISKTLKILPLLLLVIGFQSCSSDDDNNTEPLPMNIVETAVATSDLSSLVAALQAADGNLVSVLNGQGPFTVLAPTNAAFQKFLTDNGFAKLSDVPTDVLSQILLNHVIAGNVKSTDLVDAGSGYANTSATGPGGKNLSLYFNTTDGVKFNGISKVTVADISATNGTIHVVDAVIGLPTVVDFALANPALSSLVAALQSADSQDPSPILIPTLSGDGPFTVFAPTNDAFASLLNELDPTGETTLGDVDPATVEAILKYHVVSGNITSDAIPTGAVSTLGGEVTINASNLTITDPNERVSNIIPTLVDIQATNGVVHAIDKVILPEMGQ</sequence>
<accession>A0ABS3SP10</accession>
<evidence type="ECO:0000313" key="4">
    <source>
        <dbReference type="Proteomes" id="UP000681315"/>
    </source>
</evidence>
<evidence type="ECO:0000256" key="1">
    <source>
        <dbReference type="SAM" id="SignalP"/>
    </source>
</evidence>
<keyword evidence="1" id="KW-0732">Signal</keyword>
<dbReference type="Pfam" id="PF02469">
    <property type="entry name" value="Fasciclin"/>
    <property type="match status" value="2"/>
</dbReference>
<dbReference type="PANTHER" id="PTHR10900">
    <property type="entry name" value="PERIOSTIN-RELATED"/>
    <property type="match status" value="1"/>
</dbReference>
<organism evidence="3 4">
    <name type="scientific">Gelidibacter pelagius</name>
    <dbReference type="NCBI Taxonomy" id="2819985"/>
    <lineage>
        <taxon>Bacteria</taxon>
        <taxon>Pseudomonadati</taxon>
        <taxon>Bacteroidota</taxon>
        <taxon>Flavobacteriia</taxon>
        <taxon>Flavobacteriales</taxon>
        <taxon>Flavobacteriaceae</taxon>
        <taxon>Gelidibacter</taxon>
    </lineage>
</organism>
<dbReference type="PROSITE" id="PS50213">
    <property type="entry name" value="FAS1"/>
    <property type="match status" value="2"/>
</dbReference>
<feature type="chain" id="PRO_5045756599" evidence="1">
    <location>
        <begin position="26"/>
        <end position="330"/>
    </location>
</feature>
<evidence type="ECO:0000313" key="3">
    <source>
        <dbReference type="EMBL" id="MBO3097443.1"/>
    </source>
</evidence>
<name>A0ABS3SP10_9FLAO</name>
<dbReference type="SUPFAM" id="SSF82153">
    <property type="entry name" value="FAS1 domain"/>
    <property type="match status" value="2"/>
</dbReference>
<feature type="domain" description="FAS1" evidence="2">
    <location>
        <begin position="179"/>
        <end position="324"/>
    </location>
</feature>
<dbReference type="InterPro" id="IPR050904">
    <property type="entry name" value="Adhesion/Biosynth-related"/>
</dbReference>
<feature type="domain" description="FAS1" evidence="2">
    <location>
        <begin position="35"/>
        <end position="177"/>
    </location>
</feature>
<dbReference type="InterPro" id="IPR036378">
    <property type="entry name" value="FAS1_dom_sf"/>
</dbReference>
<dbReference type="EMBL" id="JAGEVG010000003">
    <property type="protein sequence ID" value="MBO3097443.1"/>
    <property type="molecule type" value="Genomic_DNA"/>
</dbReference>
<dbReference type="RefSeq" id="WP_208232591.1">
    <property type="nucleotide sequence ID" value="NZ_JAGEVG010000003.1"/>
</dbReference>
<gene>
    <name evidence="3" type="ORF">J4051_04125</name>
</gene>
<feature type="signal peptide" evidence="1">
    <location>
        <begin position="1"/>
        <end position="25"/>
    </location>
</feature>
<dbReference type="PANTHER" id="PTHR10900:SF77">
    <property type="entry name" value="FI19380P1"/>
    <property type="match status" value="1"/>
</dbReference>
<dbReference type="Proteomes" id="UP000681315">
    <property type="component" value="Unassembled WGS sequence"/>
</dbReference>
<dbReference type="InterPro" id="IPR000782">
    <property type="entry name" value="FAS1_domain"/>
</dbReference>
<proteinExistence type="predicted"/>